<evidence type="ECO:0000259" key="1">
    <source>
        <dbReference type="PROSITE" id="PS51029"/>
    </source>
</evidence>
<feature type="domain" description="MADF" evidence="1">
    <location>
        <begin position="21"/>
        <end position="104"/>
    </location>
</feature>
<proteinExistence type="predicted"/>
<dbReference type="AlphaFoldDB" id="A0AAV8ZGJ4"/>
<comment type="caution">
    <text evidence="2">The sequence shown here is derived from an EMBL/GenBank/DDBJ whole genome shotgun (WGS) entry which is preliminary data.</text>
</comment>
<gene>
    <name evidence="2" type="ORF">NQ318_018799</name>
</gene>
<protein>
    <recommendedName>
        <fullName evidence="1">MADF domain-containing protein</fullName>
    </recommendedName>
</protein>
<dbReference type="PROSITE" id="PS51029">
    <property type="entry name" value="MADF"/>
    <property type="match status" value="1"/>
</dbReference>
<keyword evidence="3" id="KW-1185">Reference proteome</keyword>
<organism evidence="2 3">
    <name type="scientific">Aromia moschata</name>
    <dbReference type="NCBI Taxonomy" id="1265417"/>
    <lineage>
        <taxon>Eukaryota</taxon>
        <taxon>Metazoa</taxon>
        <taxon>Ecdysozoa</taxon>
        <taxon>Arthropoda</taxon>
        <taxon>Hexapoda</taxon>
        <taxon>Insecta</taxon>
        <taxon>Pterygota</taxon>
        <taxon>Neoptera</taxon>
        <taxon>Endopterygota</taxon>
        <taxon>Coleoptera</taxon>
        <taxon>Polyphaga</taxon>
        <taxon>Cucujiformia</taxon>
        <taxon>Chrysomeloidea</taxon>
        <taxon>Cerambycidae</taxon>
        <taxon>Cerambycinae</taxon>
        <taxon>Callichromatini</taxon>
        <taxon>Aromia</taxon>
    </lineage>
</organism>
<dbReference type="EMBL" id="JAPWTK010000001">
    <property type="protein sequence ID" value="KAJ8963328.1"/>
    <property type="molecule type" value="Genomic_DNA"/>
</dbReference>
<evidence type="ECO:0000313" key="2">
    <source>
        <dbReference type="EMBL" id="KAJ8963328.1"/>
    </source>
</evidence>
<reference evidence="2" key="1">
    <citation type="journal article" date="2023" name="Insect Mol. Biol.">
        <title>Genome sequencing provides insights into the evolution of gene families encoding plant cell wall-degrading enzymes in longhorned beetles.</title>
        <authorList>
            <person name="Shin N.R."/>
            <person name="Okamura Y."/>
            <person name="Kirsch R."/>
            <person name="Pauchet Y."/>
        </authorList>
    </citation>
    <scope>NUCLEOTIDE SEQUENCE</scope>
    <source>
        <strain evidence="2">AMC_N1</strain>
    </source>
</reference>
<sequence length="134" mass="15932">MGRIHPRSIVFVDSQVRKDSRLVRWVKLWPIIFDESDPLHFDAVERRKIWEIIAENLQSTAQVCEERWKTLLDSYETCKQGTIVMHETLYELLEECLDTNVRDANGISRELDLLMLTTSEEDDDLFFERDERSI</sequence>
<accession>A0AAV8ZGJ4</accession>
<dbReference type="InterPro" id="IPR006578">
    <property type="entry name" value="MADF-dom"/>
</dbReference>
<dbReference type="Pfam" id="PF10545">
    <property type="entry name" value="MADF_DNA_bdg"/>
    <property type="match status" value="1"/>
</dbReference>
<evidence type="ECO:0000313" key="3">
    <source>
        <dbReference type="Proteomes" id="UP001162162"/>
    </source>
</evidence>
<dbReference type="Proteomes" id="UP001162162">
    <property type="component" value="Unassembled WGS sequence"/>
</dbReference>
<name>A0AAV8ZGJ4_9CUCU</name>